<evidence type="ECO:0000256" key="2">
    <source>
        <dbReference type="ARBA" id="ARBA00022525"/>
    </source>
</evidence>
<keyword evidence="6" id="KW-1185">Reference proteome</keyword>
<name>E9H3Z2_DAPPU</name>
<gene>
    <name evidence="5" type="ORF">DAPPUDRAFT_252992</name>
</gene>
<dbReference type="SMART" id="SM00110">
    <property type="entry name" value="C1Q"/>
    <property type="match status" value="1"/>
</dbReference>
<dbReference type="Gene3D" id="2.60.120.40">
    <property type="match status" value="1"/>
</dbReference>
<dbReference type="Pfam" id="PF00386">
    <property type="entry name" value="C1q"/>
    <property type="match status" value="1"/>
</dbReference>
<dbReference type="GO" id="GO:0005615">
    <property type="term" value="C:extracellular space"/>
    <property type="evidence" value="ECO:0000318"/>
    <property type="project" value="GO_Central"/>
</dbReference>
<keyword evidence="2" id="KW-0964">Secreted</keyword>
<dbReference type="PANTHER" id="PTHR22923">
    <property type="entry name" value="CEREBELLIN-RELATED"/>
    <property type="match status" value="1"/>
</dbReference>
<accession>E9H3Z2</accession>
<dbReference type="AlphaFoldDB" id="E9H3Z2"/>
<evidence type="ECO:0000256" key="3">
    <source>
        <dbReference type="ARBA" id="ARBA00022729"/>
    </source>
</evidence>
<evidence type="ECO:0000259" key="4">
    <source>
        <dbReference type="PROSITE" id="PS50871"/>
    </source>
</evidence>
<dbReference type="InParanoid" id="E9H3Z2"/>
<comment type="subcellular location">
    <subcellularLocation>
        <location evidence="1">Secreted</location>
    </subcellularLocation>
</comment>
<reference evidence="5 6" key="1">
    <citation type="journal article" date="2011" name="Science">
        <title>The ecoresponsive genome of Daphnia pulex.</title>
        <authorList>
            <person name="Colbourne J.K."/>
            <person name="Pfrender M.E."/>
            <person name="Gilbert D."/>
            <person name="Thomas W.K."/>
            <person name="Tucker A."/>
            <person name="Oakley T.H."/>
            <person name="Tokishita S."/>
            <person name="Aerts A."/>
            <person name="Arnold G.J."/>
            <person name="Basu M.K."/>
            <person name="Bauer D.J."/>
            <person name="Caceres C.E."/>
            <person name="Carmel L."/>
            <person name="Casola C."/>
            <person name="Choi J.H."/>
            <person name="Detter J.C."/>
            <person name="Dong Q."/>
            <person name="Dusheyko S."/>
            <person name="Eads B.D."/>
            <person name="Frohlich T."/>
            <person name="Geiler-Samerotte K.A."/>
            <person name="Gerlach D."/>
            <person name="Hatcher P."/>
            <person name="Jogdeo S."/>
            <person name="Krijgsveld J."/>
            <person name="Kriventseva E.V."/>
            <person name="Kultz D."/>
            <person name="Laforsch C."/>
            <person name="Lindquist E."/>
            <person name="Lopez J."/>
            <person name="Manak J.R."/>
            <person name="Muller J."/>
            <person name="Pangilinan J."/>
            <person name="Patwardhan R.P."/>
            <person name="Pitluck S."/>
            <person name="Pritham E.J."/>
            <person name="Rechtsteiner A."/>
            <person name="Rho M."/>
            <person name="Rogozin I.B."/>
            <person name="Sakarya O."/>
            <person name="Salamov A."/>
            <person name="Schaack S."/>
            <person name="Shapiro H."/>
            <person name="Shiga Y."/>
            <person name="Skalitzky C."/>
            <person name="Smith Z."/>
            <person name="Souvorov A."/>
            <person name="Sung W."/>
            <person name="Tang Z."/>
            <person name="Tsuchiya D."/>
            <person name="Tu H."/>
            <person name="Vos H."/>
            <person name="Wang M."/>
            <person name="Wolf Y.I."/>
            <person name="Yamagata H."/>
            <person name="Yamada T."/>
            <person name="Ye Y."/>
            <person name="Shaw J.R."/>
            <person name="Andrews J."/>
            <person name="Crease T.J."/>
            <person name="Tang H."/>
            <person name="Lucas S.M."/>
            <person name="Robertson H.M."/>
            <person name="Bork P."/>
            <person name="Koonin E.V."/>
            <person name="Zdobnov E.M."/>
            <person name="Grigoriev I.V."/>
            <person name="Lynch M."/>
            <person name="Boore J.L."/>
        </authorList>
    </citation>
    <scope>NUCLEOTIDE SEQUENCE [LARGE SCALE GENOMIC DNA]</scope>
</reference>
<dbReference type="PROSITE" id="PS50871">
    <property type="entry name" value="C1Q"/>
    <property type="match status" value="1"/>
</dbReference>
<dbReference type="EMBL" id="GL732589">
    <property type="protein sequence ID" value="EFX73630.1"/>
    <property type="molecule type" value="Genomic_DNA"/>
</dbReference>
<evidence type="ECO:0000313" key="5">
    <source>
        <dbReference type="EMBL" id="EFX73630.1"/>
    </source>
</evidence>
<organism evidence="5 6">
    <name type="scientific">Daphnia pulex</name>
    <name type="common">Water flea</name>
    <dbReference type="NCBI Taxonomy" id="6669"/>
    <lineage>
        <taxon>Eukaryota</taxon>
        <taxon>Metazoa</taxon>
        <taxon>Ecdysozoa</taxon>
        <taxon>Arthropoda</taxon>
        <taxon>Crustacea</taxon>
        <taxon>Branchiopoda</taxon>
        <taxon>Diplostraca</taxon>
        <taxon>Cladocera</taxon>
        <taxon>Anomopoda</taxon>
        <taxon>Daphniidae</taxon>
        <taxon>Daphnia</taxon>
    </lineage>
</organism>
<dbReference type="HOGENOM" id="CLU_068539_1_1_1"/>
<dbReference type="KEGG" id="dpx:DAPPUDRAFT_252992"/>
<keyword evidence="3" id="KW-0732">Signal</keyword>
<dbReference type="SUPFAM" id="SSF49842">
    <property type="entry name" value="TNF-like"/>
    <property type="match status" value="1"/>
</dbReference>
<dbReference type="InterPro" id="IPR008983">
    <property type="entry name" value="Tumour_necrosis_fac-like_dom"/>
</dbReference>
<proteinExistence type="predicted"/>
<dbReference type="OrthoDB" id="6336985at2759"/>
<sequence length="161" mass="18072">MAGFRKWIGYDDIKSAPVYFYVQRNSLFNTGNVSIPFHQVSKLNIGNAMDLTTGKFTAPVPGTYFFSFTGHATFPTSSSLLGLGVGLYLNGNFIGWGYVEEYNTLNLQETPLTLQSTLNLQKGDEIWLQITLISDSVSLLDDGRNCWTHFTGYILEEEMIF</sequence>
<dbReference type="PANTHER" id="PTHR22923:SF62">
    <property type="entry name" value="CVP18"/>
    <property type="match status" value="1"/>
</dbReference>
<feature type="domain" description="C1q" evidence="4">
    <location>
        <begin position="13"/>
        <end position="161"/>
    </location>
</feature>
<dbReference type="Proteomes" id="UP000000305">
    <property type="component" value="Unassembled WGS sequence"/>
</dbReference>
<dbReference type="InterPro" id="IPR001073">
    <property type="entry name" value="C1q_dom"/>
</dbReference>
<evidence type="ECO:0000256" key="1">
    <source>
        <dbReference type="ARBA" id="ARBA00004613"/>
    </source>
</evidence>
<evidence type="ECO:0000313" key="6">
    <source>
        <dbReference type="Proteomes" id="UP000000305"/>
    </source>
</evidence>
<protein>
    <submittedName>
        <fullName evidence="5">C1q and tumor necrosis factor-related protein-like protein 3 isoform b</fullName>
    </submittedName>
</protein>
<dbReference type="InterPro" id="IPR050822">
    <property type="entry name" value="Cerebellin_Synaptic_Org"/>
</dbReference>